<keyword evidence="2" id="KW-1185">Reference proteome</keyword>
<accession>A0AAY4BJ49</accession>
<name>A0AAY4BJ49_9TELE</name>
<dbReference type="GeneTree" id="ENSGT01120000277793"/>
<dbReference type="Proteomes" id="UP000694580">
    <property type="component" value="Chromosome 4"/>
</dbReference>
<dbReference type="Proteomes" id="UP000694580">
    <property type="component" value="Chromosome 8"/>
</dbReference>
<reference evidence="1" key="2">
    <citation type="submission" date="2025-05" db="UniProtKB">
        <authorList>
            <consortium name="Ensembl"/>
        </authorList>
    </citation>
    <scope>IDENTIFICATION</scope>
</reference>
<proteinExistence type="predicted"/>
<reference evidence="1 2" key="1">
    <citation type="submission" date="2020-06" db="EMBL/GenBank/DDBJ databases">
        <authorList>
            <consortium name="Wellcome Sanger Institute Data Sharing"/>
        </authorList>
    </citation>
    <scope>NUCLEOTIDE SEQUENCE [LARGE SCALE GENOMIC DNA]</scope>
</reference>
<organism evidence="1 2">
    <name type="scientific">Denticeps clupeoides</name>
    <name type="common">denticle herring</name>
    <dbReference type="NCBI Taxonomy" id="299321"/>
    <lineage>
        <taxon>Eukaryota</taxon>
        <taxon>Metazoa</taxon>
        <taxon>Chordata</taxon>
        <taxon>Craniata</taxon>
        <taxon>Vertebrata</taxon>
        <taxon>Euteleostomi</taxon>
        <taxon>Actinopterygii</taxon>
        <taxon>Neopterygii</taxon>
        <taxon>Teleostei</taxon>
        <taxon>Clupei</taxon>
        <taxon>Clupeiformes</taxon>
        <taxon>Denticipitoidei</taxon>
        <taxon>Denticipitidae</taxon>
        <taxon>Denticeps</taxon>
    </lineage>
</organism>
<dbReference type="Ensembl" id="ENSDCDT00010018005.1">
    <property type="protein sequence ID" value="ENSDCDP00010016978.1"/>
    <property type="gene ID" value="ENSDCDG00010007796.1"/>
</dbReference>
<protein>
    <recommendedName>
        <fullName evidence="3">Reverse transcriptase</fullName>
    </recommendedName>
</protein>
<dbReference type="AlphaFoldDB" id="A0AAY4BJ49"/>
<evidence type="ECO:0008006" key="3">
    <source>
        <dbReference type="Google" id="ProtNLM"/>
    </source>
</evidence>
<evidence type="ECO:0000313" key="2">
    <source>
        <dbReference type="Proteomes" id="UP000694580"/>
    </source>
</evidence>
<sequence length="86" mass="9877">MILEGDFKLSPSKEKAFDRVEWGYLFGTLQRFGIEGDFLRWIQTIYHSPMSCPSLVCAGSGTPGRGYQTEHRYKGYIDKGITFRSF</sequence>
<dbReference type="Ensembl" id="ENSDCDT00010021239.1">
    <property type="protein sequence ID" value="ENSDCDP00010020081.1"/>
    <property type="gene ID" value="ENSDCDG00010009069.1"/>
</dbReference>
<evidence type="ECO:0000313" key="1">
    <source>
        <dbReference type="Ensembl" id="ENSDCDP00010020081.1"/>
    </source>
</evidence>